<evidence type="ECO:0000313" key="3">
    <source>
        <dbReference type="EMBL" id="TSB38448.1"/>
    </source>
</evidence>
<dbReference type="RefSeq" id="WP_143943343.1">
    <property type="nucleotide sequence ID" value="NZ_VKLS01000206.1"/>
</dbReference>
<dbReference type="Pfam" id="PF13581">
    <property type="entry name" value="HATPase_c_2"/>
    <property type="match status" value="1"/>
</dbReference>
<dbReference type="FunFam" id="3.30.565.10:FF:000028">
    <property type="entry name" value="PAS sensor protein"/>
    <property type="match status" value="1"/>
</dbReference>
<dbReference type="Gene3D" id="3.30.450.20">
    <property type="entry name" value="PAS domain"/>
    <property type="match status" value="2"/>
</dbReference>
<dbReference type="EMBL" id="VKLS01000206">
    <property type="protein sequence ID" value="TSB38448.1"/>
    <property type="molecule type" value="Genomic_DNA"/>
</dbReference>
<evidence type="ECO:0000256" key="1">
    <source>
        <dbReference type="ARBA" id="ARBA00022801"/>
    </source>
</evidence>
<accession>A0A553ZAH7</accession>
<dbReference type="PANTHER" id="PTHR43156">
    <property type="entry name" value="STAGE II SPORULATION PROTEIN E-RELATED"/>
    <property type="match status" value="1"/>
</dbReference>
<sequence length="800" mass="85075">MAVPRPEPPAPMNGVVAVVIDENGLVTHWTRSAAQLLGHEPDAVLGTPARALVMPRSAWPVPRTGEPSGAPGGRVLPLRHRDGHAVPVWVRLLPLAGAGVLALGLPAAALAAWSDETAVGRALLSQDLWQLAVHGLDLRIRQASPAVGRAGRLTSDGHDPLCAMPGLEGGRTGAELLRHVMESGEPVVDASGVLRAETPGRHDLVYSLTAAPLHDLWGRTNGTLTSLVDITERYRSARRLDLVYRATRSLSGSLEVERTAQDLVDLLVPSMGDLASVEIAEATLRGGEPPRSVEGVHGDFRRLAVKHAHGPWPAGLLQAGELLPDIPDRPGFRDLEQGHVLVVNEPDTYAAFLGDDPAAARMVPEGLRASIGAALVARGLVLGYVQVYRARQRAPFDGQDAKLLQEVVTRVALGMDNARRYTREHRMAVMLQNSLLPPVSRSTAAAETAGIYLSAEGDAGVGGDWFDAVPLSSLRTALVVGDVIGHGLGATATMARLRTAVQTLSDLDLGPDELLTRLDDLVHRMAEEAEHPDTMGASCLYAVYDPVDRRCQVASAGHLRPAVVHPDGTARFIEVAPGPGLGVGGMPFEVTEVEIPPGSVLALYTNGLIEAERRGTSASHEEAEATVLRRLAGAAGPERSLDAIGEELVAPVRSAPHRPDDITVLLARTRAIPATSLAAWQFPARPTAVALARGLATEQLQEWGLDALVFSTELVISELVTNALRYARGPIGVRLVRDQVLVCEVTDSSNSQPRLRQARETDEGGRGLFLVAQLTTRWGSRYGATGKTVWTEQALEGAEG</sequence>
<dbReference type="SUPFAM" id="SSF55874">
    <property type="entry name" value="ATPase domain of HSP90 chaperone/DNA topoisomerase II/histidine kinase"/>
    <property type="match status" value="1"/>
</dbReference>
<reference evidence="3 4" key="1">
    <citation type="submission" date="2019-07" db="EMBL/GenBank/DDBJ databases">
        <title>Draft genome for Streptomyces benahoarensis MZ03-48.</title>
        <authorList>
            <person name="Gonzalez-Pimentel J.L."/>
        </authorList>
    </citation>
    <scope>NUCLEOTIDE SEQUENCE [LARGE SCALE GENOMIC DNA]</scope>
    <source>
        <strain evidence="3 4">MZ03-48</strain>
    </source>
</reference>
<dbReference type="Gene3D" id="3.30.450.40">
    <property type="match status" value="1"/>
</dbReference>
<dbReference type="SUPFAM" id="SSF55785">
    <property type="entry name" value="PYP-like sensor domain (PAS domain)"/>
    <property type="match status" value="1"/>
</dbReference>
<dbReference type="Gene3D" id="3.60.40.10">
    <property type="entry name" value="PPM-type phosphatase domain"/>
    <property type="match status" value="1"/>
</dbReference>
<comment type="caution">
    <text evidence="3">The sequence shown here is derived from an EMBL/GenBank/DDBJ whole genome shotgun (WGS) entry which is preliminary data.</text>
</comment>
<dbReference type="InterPro" id="IPR036457">
    <property type="entry name" value="PPM-type-like_dom_sf"/>
</dbReference>
<dbReference type="Pfam" id="PF07228">
    <property type="entry name" value="SpoIIE"/>
    <property type="match status" value="1"/>
</dbReference>
<dbReference type="Pfam" id="PF08448">
    <property type="entry name" value="PAS_4"/>
    <property type="match status" value="1"/>
</dbReference>
<dbReference type="InterPro" id="IPR029016">
    <property type="entry name" value="GAF-like_dom_sf"/>
</dbReference>
<gene>
    <name evidence="3" type="ORF">FNZ23_17120</name>
</gene>
<dbReference type="GO" id="GO:0016791">
    <property type="term" value="F:phosphatase activity"/>
    <property type="evidence" value="ECO:0007669"/>
    <property type="project" value="TreeGrafter"/>
</dbReference>
<dbReference type="AlphaFoldDB" id="A0A553ZAH7"/>
<dbReference type="InterPro" id="IPR013656">
    <property type="entry name" value="PAS_4"/>
</dbReference>
<dbReference type="SMART" id="SM00331">
    <property type="entry name" value="PP2C_SIG"/>
    <property type="match status" value="1"/>
</dbReference>
<dbReference type="OrthoDB" id="118142at2"/>
<dbReference type="CDD" id="cd16936">
    <property type="entry name" value="HATPase_RsbW-like"/>
    <property type="match status" value="1"/>
</dbReference>
<dbReference type="InterPro" id="IPR001932">
    <property type="entry name" value="PPM-type_phosphatase-like_dom"/>
</dbReference>
<dbReference type="InterPro" id="IPR052016">
    <property type="entry name" value="Bact_Sigma-Reg"/>
</dbReference>
<dbReference type="InterPro" id="IPR035965">
    <property type="entry name" value="PAS-like_dom_sf"/>
</dbReference>
<feature type="domain" description="PAS" evidence="2">
    <location>
        <begin position="18"/>
        <end position="46"/>
    </location>
</feature>
<evidence type="ECO:0000313" key="4">
    <source>
        <dbReference type="Proteomes" id="UP000320888"/>
    </source>
</evidence>
<organism evidence="3 4">
    <name type="scientific">Streptomyces benahoarensis</name>
    <dbReference type="NCBI Taxonomy" id="2595054"/>
    <lineage>
        <taxon>Bacteria</taxon>
        <taxon>Bacillati</taxon>
        <taxon>Actinomycetota</taxon>
        <taxon>Actinomycetes</taxon>
        <taxon>Kitasatosporales</taxon>
        <taxon>Streptomycetaceae</taxon>
        <taxon>Streptomyces</taxon>
    </lineage>
</organism>
<dbReference type="PANTHER" id="PTHR43156:SF2">
    <property type="entry name" value="STAGE II SPORULATION PROTEIN E"/>
    <property type="match status" value="1"/>
</dbReference>
<dbReference type="InterPro" id="IPR000014">
    <property type="entry name" value="PAS"/>
</dbReference>
<keyword evidence="1" id="KW-0378">Hydrolase</keyword>
<dbReference type="Proteomes" id="UP000320888">
    <property type="component" value="Unassembled WGS sequence"/>
</dbReference>
<dbReference type="Pfam" id="PF01590">
    <property type="entry name" value="GAF"/>
    <property type="match status" value="1"/>
</dbReference>
<evidence type="ECO:0000259" key="2">
    <source>
        <dbReference type="PROSITE" id="PS50112"/>
    </source>
</evidence>
<dbReference type="InterPro" id="IPR003594">
    <property type="entry name" value="HATPase_dom"/>
</dbReference>
<keyword evidence="4" id="KW-1185">Reference proteome</keyword>
<dbReference type="SUPFAM" id="SSF81606">
    <property type="entry name" value="PP2C-like"/>
    <property type="match status" value="1"/>
</dbReference>
<dbReference type="SUPFAM" id="SSF55781">
    <property type="entry name" value="GAF domain-like"/>
    <property type="match status" value="1"/>
</dbReference>
<dbReference type="CDD" id="cd00130">
    <property type="entry name" value="PAS"/>
    <property type="match status" value="1"/>
</dbReference>
<name>A0A553ZAH7_9ACTN</name>
<dbReference type="InterPro" id="IPR036890">
    <property type="entry name" value="HATPase_C_sf"/>
</dbReference>
<dbReference type="InterPro" id="IPR003018">
    <property type="entry name" value="GAF"/>
</dbReference>
<dbReference type="Gene3D" id="3.30.565.10">
    <property type="entry name" value="Histidine kinase-like ATPase, C-terminal domain"/>
    <property type="match status" value="1"/>
</dbReference>
<proteinExistence type="predicted"/>
<protein>
    <submittedName>
        <fullName evidence="3">SpoIIE family protein phosphatase</fullName>
    </submittedName>
</protein>
<dbReference type="PROSITE" id="PS50112">
    <property type="entry name" value="PAS"/>
    <property type="match status" value="1"/>
</dbReference>